<evidence type="ECO:0000256" key="3">
    <source>
        <dbReference type="ARBA" id="ARBA00023002"/>
    </source>
</evidence>
<keyword evidence="3 4" id="KW-0560">Oxidoreductase</keyword>
<dbReference type="InterPro" id="IPR008927">
    <property type="entry name" value="6-PGluconate_DH-like_C_sf"/>
</dbReference>
<name>A0A197K8X2_9FUNG</name>
<evidence type="ECO:0000259" key="5">
    <source>
        <dbReference type="Pfam" id="PF02558"/>
    </source>
</evidence>
<dbReference type="EC" id="1.1.1.169" evidence="4"/>
<evidence type="ECO:0000313" key="7">
    <source>
        <dbReference type="EMBL" id="OAQ33628.1"/>
    </source>
</evidence>
<dbReference type="InterPro" id="IPR003710">
    <property type="entry name" value="ApbA"/>
</dbReference>
<dbReference type="FunFam" id="1.10.1040.10:FF:000017">
    <property type="entry name" value="2-dehydropantoate 2-reductase"/>
    <property type="match status" value="1"/>
</dbReference>
<keyword evidence="8" id="KW-1185">Reference proteome</keyword>
<dbReference type="EMBL" id="KV442020">
    <property type="protein sequence ID" value="OAQ33628.1"/>
    <property type="molecule type" value="Genomic_DNA"/>
</dbReference>
<dbReference type="AlphaFoldDB" id="A0A197K8X2"/>
<dbReference type="NCBIfam" id="TIGR00745">
    <property type="entry name" value="apbA_panE"/>
    <property type="match status" value="1"/>
</dbReference>
<feature type="domain" description="Ketopantoate reductase C-terminal" evidence="6">
    <location>
        <begin position="193"/>
        <end position="302"/>
    </location>
</feature>
<evidence type="ECO:0000256" key="4">
    <source>
        <dbReference type="RuleBase" id="RU362068"/>
    </source>
</evidence>
<dbReference type="InterPro" id="IPR051402">
    <property type="entry name" value="KPR-Related"/>
</dbReference>
<dbReference type="GO" id="GO:0008677">
    <property type="term" value="F:2-dehydropantoate 2-reductase activity"/>
    <property type="evidence" value="ECO:0007669"/>
    <property type="project" value="UniProtKB-EC"/>
</dbReference>
<evidence type="ECO:0000259" key="6">
    <source>
        <dbReference type="Pfam" id="PF08546"/>
    </source>
</evidence>
<dbReference type="OrthoDB" id="3609at2759"/>
<evidence type="ECO:0000256" key="2">
    <source>
        <dbReference type="ARBA" id="ARBA00022857"/>
    </source>
</evidence>
<protein>
    <recommendedName>
        <fullName evidence="4">2-dehydropantoate 2-reductase</fullName>
        <ecNumber evidence="4">1.1.1.169</ecNumber>
    </recommendedName>
    <alternativeName>
        <fullName evidence="4">Ketopantoate reductase</fullName>
    </alternativeName>
</protein>
<comment type="similarity">
    <text evidence="1 4">Belongs to the ketopantoate reductase family.</text>
</comment>
<dbReference type="GO" id="GO:0005737">
    <property type="term" value="C:cytoplasm"/>
    <property type="evidence" value="ECO:0007669"/>
    <property type="project" value="TreeGrafter"/>
</dbReference>
<dbReference type="InterPro" id="IPR036291">
    <property type="entry name" value="NAD(P)-bd_dom_sf"/>
</dbReference>
<dbReference type="Proteomes" id="UP000078512">
    <property type="component" value="Unassembled WGS sequence"/>
</dbReference>
<dbReference type="Pfam" id="PF08546">
    <property type="entry name" value="ApbA_C"/>
    <property type="match status" value="1"/>
</dbReference>
<dbReference type="PANTHER" id="PTHR21708:SF26">
    <property type="entry name" value="2-DEHYDROPANTOATE 2-REDUCTASE"/>
    <property type="match status" value="1"/>
</dbReference>
<dbReference type="GO" id="GO:0015940">
    <property type="term" value="P:pantothenate biosynthetic process"/>
    <property type="evidence" value="ECO:0007669"/>
    <property type="project" value="InterPro"/>
</dbReference>
<feature type="domain" description="Ketopantoate reductase N-terminal" evidence="5">
    <location>
        <begin position="9"/>
        <end position="162"/>
    </location>
</feature>
<evidence type="ECO:0000313" key="8">
    <source>
        <dbReference type="Proteomes" id="UP000078512"/>
    </source>
</evidence>
<dbReference type="SUPFAM" id="SSF51735">
    <property type="entry name" value="NAD(P)-binding Rossmann-fold domains"/>
    <property type="match status" value="1"/>
</dbReference>
<reference evidence="7 8" key="1">
    <citation type="submission" date="2016-05" db="EMBL/GenBank/DDBJ databases">
        <title>Genome sequencing reveals origins of a unique bacterial endosymbiosis in the earliest lineages of terrestrial Fungi.</title>
        <authorList>
            <consortium name="DOE Joint Genome Institute"/>
            <person name="Uehling J."/>
            <person name="Gryganskyi A."/>
            <person name="Hameed K."/>
            <person name="Tschaplinski T."/>
            <person name="Misztal P."/>
            <person name="Wu S."/>
            <person name="Desiro A."/>
            <person name="Vande Pol N."/>
            <person name="Du Z.-Y."/>
            <person name="Zienkiewicz A."/>
            <person name="Zienkiewicz K."/>
            <person name="Morin E."/>
            <person name="Tisserant E."/>
            <person name="Splivallo R."/>
            <person name="Hainaut M."/>
            <person name="Henrissat B."/>
            <person name="Ohm R."/>
            <person name="Kuo A."/>
            <person name="Yan J."/>
            <person name="Lipzen A."/>
            <person name="Nolan M."/>
            <person name="Labutti K."/>
            <person name="Barry K."/>
            <person name="Goldstein A."/>
            <person name="Labbe J."/>
            <person name="Schadt C."/>
            <person name="Tuskan G."/>
            <person name="Grigoriev I."/>
            <person name="Martin F."/>
            <person name="Vilgalys R."/>
            <person name="Bonito G."/>
        </authorList>
    </citation>
    <scope>NUCLEOTIDE SEQUENCE [LARGE SCALE GENOMIC DNA]</scope>
    <source>
        <strain evidence="7 8">AG-77</strain>
    </source>
</reference>
<dbReference type="InterPro" id="IPR013328">
    <property type="entry name" value="6PGD_dom2"/>
</dbReference>
<dbReference type="InterPro" id="IPR013332">
    <property type="entry name" value="KPR_N"/>
</dbReference>
<dbReference type="InterPro" id="IPR013752">
    <property type="entry name" value="KPA_reductase"/>
</dbReference>
<accession>A0A197K8X2</accession>
<proteinExistence type="inferred from homology"/>
<comment type="catalytic activity">
    <reaction evidence="4">
        <text>(R)-pantoate + NADP(+) = 2-dehydropantoate + NADPH + H(+)</text>
        <dbReference type="Rhea" id="RHEA:16233"/>
        <dbReference type="ChEBI" id="CHEBI:11561"/>
        <dbReference type="ChEBI" id="CHEBI:15378"/>
        <dbReference type="ChEBI" id="CHEBI:15980"/>
        <dbReference type="ChEBI" id="CHEBI:57783"/>
        <dbReference type="ChEBI" id="CHEBI:58349"/>
        <dbReference type="EC" id="1.1.1.169"/>
    </reaction>
</comment>
<dbReference type="Gene3D" id="1.10.1040.10">
    <property type="entry name" value="N-(1-d-carboxylethyl)-l-norvaline Dehydrogenase, domain 2"/>
    <property type="match status" value="1"/>
</dbReference>
<dbReference type="Pfam" id="PF02558">
    <property type="entry name" value="ApbA"/>
    <property type="match status" value="1"/>
</dbReference>
<organism evidence="7 8">
    <name type="scientific">Linnemannia elongata AG-77</name>
    <dbReference type="NCBI Taxonomy" id="1314771"/>
    <lineage>
        <taxon>Eukaryota</taxon>
        <taxon>Fungi</taxon>
        <taxon>Fungi incertae sedis</taxon>
        <taxon>Mucoromycota</taxon>
        <taxon>Mortierellomycotina</taxon>
        <taxon>Mortierellomycetes</taxon>
        <taxon>Mortierellales</taxon>
        <taxon>Mortierellaceae</taxon>
        <taxon>Linnemannia</taxon>
    </lineage>
</organism>
<gene>
    <name evidence="7" type="ORF">K457DRAFT_144418</name>
</gene>
<sequence>MTNIPHHRILTVGTGAIGAYYTWRMQQAGNCTVTAVCRSNYEAVKANGIEIQTVAWGEGPHVFRPDHVVKTVPSETFDFIVVCLKALPAVYSIPDIIAPAVEASPHAGIVLIQNGIGVEDPIKKRFPRNPILSSIAYIGVTQNTAGVVYHSGTYQKIIVGLFEPIEGVDAESVLQTFGERCKLGGIETIVTDDIQNFRWQKLVWNGAMNPVCILSDLWTVSNVLADEKYYQMALTTKKEIAALAEALGHPMPPTLVDTSMKTSACLADGYKASMVVDLEEGRPMEMEVILSNPIRMAEERNLTHIIPTWYKLHGDLVKYLAERNANSQKL</sequence>
<comment type="function">
    <text evidence="4">Catalyzes the NADPH-dependent reduction of ketopantoate into pantoic acid.</text>
</comment>
<evidence type="ECO:0000256" key="1">
    <source>
        <dbReference type="ARBA" id="ARBA00007870"/>
    </source>
</evidence>
<dbReference type="PANTHER" id="PTHR21708">
    <property type="entry name" value="PROBABLE 2-DEHYDROPANTOATE 2-REDUCTASE"/>
    <property type="match status" value="1"/>
</dbReference>
<keyword evidence="2 4" id="KW-0521">NADP</keyword>
<dbReference type="SUPFAM" id="SSF48179">
    <property type="entry name" value="6-phosphogluconate dehydrogenase C-terminal domain-like"/>
    <property type="match status" value="1"/>
</dbReference>
<dbReference type="STRING" id="1314771.A0A197K8X2"/>
<dbReference type="Gene3D" id="3.40.50.720">
    <property type="entry name" value="NAD(P)-binding Rossmann-like Domain"/>
    <property type="match status" value="1"/>
</dbReference>